<gene>
    <name evidence="1" type="ORF">BDV38DRAFT_103761</name>
</gene>
<organism evidence="1 2">
    <name type="scientific">Aspergillus pseudotamarii</name>
    <dbReference type="NCBI Taxonomy" id="132259"/>
    <lineage>
        <taxon>Eukaryota</taxon>
        <taxon>Fungi</taxon>
        <taxon>Dikarya</taxon>
        <taxon>Ascomycota</taxon>
        <taxon>Pezizomycotina</taxon>
        <taxon>Eurotiomycetes</taxon>
        <taxon>Eurotiomycetidae</taxon>
        <taxon>Eurotiales</taxon>
        <taxon>Aspergillaceae</taxon>
        <taxon>Aspergillus</taxon>
        <taxon>Aspergillus subgen. Circumdati</taxon>
    </lineage>
</organism>
<evidence type="ECO:0000313" key="2">
    <source>
        <dbReference type="Proteomes" id="UP000325672"/>
    </source>
</evidence>
<dbReference type="RefSeq" id="XP_031912946.1">
    <property type="nucleotide sequence ID" value="XM_032050881.1"/>
</dbReference>
<accession>A0A5N6SU09</accession>
<dbReference type="Proteomes" id="UP000325672">
    <property type="component" value="Unassembled WGS sequence"/>
</dbReference>
<dbReference type="OrthoDB" id="4187154at2759"/>
<reference evidence="1 2" key="1">
    <citation type="submission" date="2019-04" db="EMBL/GenBank/DDBJ databases">
        <title>Friends and foes A comparative genomics study of 23 Aspergillus species from section Flavi.</title>
        <authorList>
            <consortium name="DOE Joint Genome Institute"/>
            <person name="Kjaerbolling I."/>
            <person name="Vesth T."/>
            <person name="Frisvad J.C."/>
            <person name="Nybo J.L."/>
            <person name="Theobald S."/>
            <person name="Kildgaard S."/>
            <person name="Isbrandt T."/>
            <person name="Kuo A."/>
            <person name="Sato A."/>
            <person name="Lyhne E.K."/>
            <person name="Kogle M.E."/>
            <person name="Wiebenga A."/>
            <person name="Kun R.S."/>
            <person name="Lubbers R.J."/>
            <person name="Makela M.R."/>
            <person name="Barry K."/>
            <person name="Chovatia M."/>
            <person name="Clum A."/>
            <person name="Daum C."/>
            <person name="Haridas S."/>
            <person name="He G."/>
            <person name="LaButti K."/>
            <person name="Lipzen A."/>
            <person name="Mondo S."/>
            <person name="Riley R."/>
            <person name="Salamov A."/>
            <person name="Simmons B.A."/>
            <person name="Magnuson J.K."/>
            <person name="Henrissat B."/>
            <person name="Mortensen U.H."/>
            <person name="Larsen T.O."/>
            <person name="Devries R.P."/>
            <person name="Grigoriev I.V."/>
            <person name="Machida M."/>
            <person name="Baker S.E."/>
            <person name="Andersen M.R."/>
        </authorList>
    </citation>
    <scope>NUCLEOTIDE SEQUENCE [LARGE SCALE GENOMIC DNA]</scope>
    <source>
        <strain evidence="1 2">CBS 117625</strain>
    </source>
</reference>
<proteinExistence type="predicted"/>
<keyword evidence="2" id="KW-1185">Reference proteome</keyword>
<name>A0A5N6SU09_ASPPS</name>
<evidence type="ECO:0000313" key="1">
    <source>
        <dbReference type="EMBL" id="KAE8136883.1"/>
    </source>
</evidence>
<protein>
    <submittedName>
        <fullName evidence="1">Uncharacterized protein</fullName>
    </submittedName>
</protein>
<dbReference type="AlphaFoldDB" id="A0A5N6SU09"/>
<sequence>MAYTVDLGSDTFYSTKFDLDLTLHTSVEILVPAGTTGLRSVENLNSALYSGTIWVDQLPELRLNIHVSTESDLGRSLSVFASQMGDGLCNSQCWLELGLGVLFKSCDHWTEKTITNFCLSFGLRRRPRGSVTAETSKRPALVNLKSLANAVPPLYTPAFHISALSISMIYSRRYQPLQYISPFIAPGNSRVTPRMESPYCVDEVVGYSQGSSAPASILLANDARQVLEFVSLFNIGFSTLVCDNPPRIYKYPMLKSKLQSLSRIAPSVFSLRYREAMNERSQLIPLIAKSMCSILKSTRNKSLQDKAAALEVSQRHRLEGLSTVPDVMDLKTIIMTSLWCIAQKGLYKPEASQKLSPLWPTPRPCNMSPLQGDAATKEYIEENIQFHDDWDLHETETLDFYRGTNEDIESYRPDGISILLSHGENTSVYSDIMESQNSQLDCLEYSHTTPNSSWETDRGRQCVSAGNSLYVDPLSDEMLAWDQFDGYISCIPPVIEVEGSDGKESDDMLCDQL</sequence>
<dbReference type="EMBL" id="ML743581">
    <property type="protein sequence ID" value="KAE8136883.1"/>
    <property type="molecule type" value="Genomic_DNA"/>
</dbReference>
<dbReference type="GeneID" id="43635091"/>